<dbReference type="Proteomes" id="UP001597314">
    <property type="component" value="Unassembled WGS sequence"/>
</dbReference>
<dbReference type="PANTHER" id="PTHR47628">
    <property type="match status" value="1"/>
</dbReference>
<reference evidence="3" key="1">
    <citation type="journal article" date="2019" name="Int. J. Syst. Evol. Microbiol.">
        <title>The Global Catalogue of Microorganisms (GCM) 10K type strain sequencing project: providing services to taxonomists for standard genome sequencing and annotation.</title>
        <authorList>
            <consortium name="The Broad Institute Genomics Platform"/>
            <consortium name="The Broad Institute Genome Sequencing Center for Infectious Disease"/>
            <person name="Wu L."/>
            <person name="Ma J."/>
        </authorList>
    </citation>
    <scope>NUCLEOTIDE SEQUENCE [LARGE SCALE GENOMIC DNA]</scope>
    <source>
        <strain evidence="3">CGMCC 1.6774</strain>
    </source>
</reference>
<feature type="signal peptide" evidence="1">
    <location>
        <begin position="1"/>
        <end position="28"/>
    </location>
</feature>
<dbReference type="Pfam" id="PF13433">
    <property type="entry name" value="Peripla_BP_5"/>
    <property type="match status" value="1"/>
</dbReference>
<gene>
    <name evidence="2" type="primary">urtA</name>
    <name evidence="2" type="ORF">ACFSOX_09530</name>
</gene>
<dbReference type="PANTHER" id="PTHR47628:SF1">
    <property type="entry name" value="ALIPHATIC AMIDASE EXPRESSION-REGULATING PROTEIN"/>
    <property type="match status" value="1"/>
</dbReference>
<keyword evidence="1" id="KW-0732">Signal</keyword>
<sequence length="427" mass="46667">MTGRFAGRMLAAALGTALSLAAALPAQAQETIKVGILHSLSGTMAISETTLKDVMLMLIEEQNKKGGLLGKKLEAVVVDPASNWPLFAEKARELITKDKVAAVFGCWTSVSRKSVLPVFKELNSILFYPVQYEGEESERNVFYTGAAPNQQAIPAVDYLMKEEKVQRWVLEGTDYVYPRTTNKILEAYLKSKGVKDEDISINYTPFGHSDWQTRVAEIKRFGSAGKKTAVVSTINGDANVPFYKELGNQGVKATDIPVVAFSVGEEELAGVDTKPLLGHLAAWNYFQSIDTPANKAFIEKWKAFTKNPKRVSNDPMEAHVVGFAMWVKAVEKAGTTDPDKVIDALPGTTAPNLTGGVSEMLPNHHITKPVFIGEIKADGQFDVVWKTEGLVPGEAWSKYLDGSKDLTADWVKLKCGNYNTKTQKCGG</sequence>
<protein>
    <submittedName>
        <fullName evidence="2">Urea ABC transporter substrate-binding protein</fullName>
    </submittedName>
</protein>
<accession>A0ABW5AJY1</accession>
<dbReference type="Gene3D" id="3.40.50.2300">
    <property type="match status" value="2"/>
</dbReference>
<dbReference type="SUPFAM" id="SSF53822">
    <property type="entry name" value="Periplasmic binding protein-like I"/>
    <property type="match status" value="1"/>
</dbReference>
<dbReference type="PRINTS" id="PR00337">
    <property type="entry name" value="LEUILEVALBP"/>
</dbReference>
<organism evidence="2 3">
    <name type="scientific">Rhodoplanes azumiensis</name>
    <dbReference type="NCBI Taxonomy" id="1897628"/>
    <lineage>
        <taxon>Bacteria</taxon>
        <taxon>Pseudomonadati</taxon>
        <taxon>Pseudomonadota</taxon>
        <taxon>Alphaproteobacteria</taxon>
        <taxon>Hyphomicrobiales</taxon>
        <taxon>Nitrobacteraceae</taxon>
        <taxon>Rhodoplanes</taxon>
    </lineage>
</organism>
<proteinExistence type="predicted"/>
<dbReference type="InterPro" id="IPR017777">
    <property type="entry name" value="ABC_urea-bd_UrtA"/>
</dbReference>
<dbReference type="EMBL" id="JBHUIW010000008">
    <property type="protein sequence ID" value="MFD2182392.1"/>
    <property type="molecule type" value="Genomic_DNA"/>
</dbReference>
<comment type="caution">
    <text evidence="2">The sequence shown here is derived from an EMBL/GenBank/DDBJ whole genome shotgun (WGS) entry which is preliminary data.</text>
</comment>
<dbReference type="InterPro" id="IPR028082">
    <property type="entry name" value="Peripla_BP_I"/>
</dbReference>
<name>A0ABW5AJY1_9BRAD</name>
<evidence type="ECO:0000313" key="3">
    <source>
        <dbReference type="Proteomes" id="UP001597314"/>
    </source>
</evidence>
<dbReference type="InterPro" id="IPR000709">
    <property type="entry name" value="Leu_Ile_Val-bd"/>
</dbReference>
<feature type="chain" id="PRO_5045930301" evidence="1">
    <location>
        <begin position="29"/>
        <end position="427"/>
    </location>
</feature>
<evidence type="ECO:0000313" key="2">
    <source>
        <dbReference type="EMBL" id="MFD2182392.1"/>
    </source>
</evidence>
<keyword evidence="3" id="KW-1185">Reference proteome</keyword>
<dbReference type="RefSeq" id="WP_378477570.1">
    <property type="nucleotide sequence ID" value="NZ_JBHUIW010000008.1"/>
</dbReference>
<dbReference type="NCBIfam" id="TIGR03407">
    <property type="entry name" value="urea_ABC_UrtA"/>
    <property type="match status" value="1"/>
</dbReference>
<dbReference type="CDD" id="cd06355">
    <property type="entry name" value="PBP1_FmdD-like"/>
    <property type="match status" value="1"/>
</dbReference>
<evidence type="ECO:0000256" key="1">
    <source>
        <dbReference type="SAM" id="SignalP"/>
    </source>
</evidence>